<evidence type="ECO:0000313" key="3">
    <source>
        <dbReference type="Proteomes" id="UP000271974"/>
    </source>
</evidence>
<feature type="compositionally biased region" description="Acidic residues" evidence="1">
    <location>
        <begin position="624"/>
        <end position="634"/>
    </location>
</feature>
<feature type="compositionally biased region" description="Basic and acidic residues" evidence="1">
    <location>
        <begin position="1652"/>
        <end position="1666"/>
    </location>
</feature>
<dbReference type="Proteomes" id="UP000271974">
    <property type="component" value="Unassembled WGS sequence"/>
</dbReference>
<accession>A0A3S1BDH8</accession>
<feature type="compositionally biased region" description="Basic and acidic residues" evidence="1">
    <location>
        <begin position="612"/>
        <end position="623"/>
    </location>
</feature>
<dbReference type="PANTHER" id="PTHR15977">
    <property type="entry name" value="CILIA- AND FLAGELLA-ASSOCIATED PROTEIN 46"/>
    <property type="match status" value="1"/>
</dbReference>
<feature type="region of interest" description="Disordered" evidence="1">
    <location>
        <begin position="2060"/>
        <end position="2088"/>
    </location>
</feature>
<feature type="region of interest" description="Disordered" evidence="1">
    <location>
        <begin position="1643"/>
        <end position="1690"/>
    </location>
</feature>
<dbReference type="InterPro" id="IPR039586">
    <property type="entry name" value="CFAP46"/>
</dbReference>
<feature type="region of interest" description="Disordered" evidence="1">
    <location>
        <begin position="846"/>
        <end position="910"/>
    </location>
</feature>
<feature type="compositionally biased region" description="Basic and acidic residues" evidence="1">
    <location>
        <begin position="1004"/>
        <end position="1034"/>
    </location>
</feature>
<protein>
    <recommendedName>
        <fullName evidence="4">Cilia- and flagella-associated protein 46</fullName>
    </recommendedName>
</protein>
<dbReference type="InterPro" id="IPR011990">
    <property type="entry name" value="TPR-like_helical_dom_sf"/>
</dbReference>
<feature type="compositionally biased region" description="Basic and acidic residues" evidence="1">
    <location>
        <begin position="897"/>
        <end position="910"/>
    </location>
</feature>
<feature type="compositionally biased region" description="Basic and acidic residues" evidence="1">
    <location>
        <begin position="2321"/>
        <end position="2330"/>
    </location>
</feature>
<dbReference type="OrthoDB" id="68437at2759"/>
<feature type="region of interest" description="Disordered" evidence="1">
    <location>
        <begin position="2318"/>
        <end position="2377"/>
    </location>
</feature>
<dbReference type="SMART" id="SM00028">
    <property type="entry name" value="TPR"/>
    <property type="match status" value="2"/>
</dbReference>
<dbReference type="PANTHER" id="PTHR15977:SF15">
    <property type="entry name" value="CILIA- AND FLAGELLA-ASSOCIATED PROTEIN 46"/>
    <property type="match status" value="1"/>
</dbReference>
<feature type="compositionally biased region" description="Acidic residues" evidence="1">
    <location>
        <begin position="1674"/>
        <end position="1685"/>
    </location>
</feature>
<evidence type="ECO:0000313" key="2">
    <source>
        <dbReference type="EMBL" id="RUS85833.1"/>
    </source>
</evidence>
<feature type="compositionally biased region" description="Polar residues" evidence="1">
    <location>
        <begin position="877"/>
        <end position="891"/>
    </location>
</feature>
<dbReference type="EMBL" id="RQTK01000158">
    <property type="protein sequence ID" value="RUS85833.1"/>
    <property type="molecule type" value="Genomic_DNA"/>
</dbReference>
<keyword evidence="3" id="KW-1185">Reference proteome</keyword>
<feature type="compositionally biased region" description="Basic and acidic residues" evidence="1">
    <location>
        <begin position="635"/>
        <end position="680"/>
    </location>
</feature>
<feature type="region of interest" description="Disordered" evidence="1">
    <location>
        <begin position="319"/>
        <end position="350"/>
    </location>
</feature>
<feature type="region of interest" description="Disordered" evidence="1">
    <location>
        <begin position="193"/>
        <end position="212"/>
    </location>
</feature>
<feature type="region of interest" description="Disordered" evidence="1">
    <location>
        <begin position="120"/>
        <end position="155"/>
    </location>
</feature>
<dbReference type="SUPFAM" id="SSF48452">
    <property type="entry name" value="TPR-like"/>
    <property type="match status" value="1"/>
</dbReference>
<dbReference type="InterPro" id="IPR019734">
    <property type="entry name" value="TPR_rpt"/>
</dbReference>
<evidence type="ECO:0008006" key="4">
    <source>
        <dbReference type="Google" id="ProtNLM"/>
    </source>
</evidence>
<sequence length="2396" mass="269401">MKRSLLVKAGEALAPDAFLLVLDSENDAKVADDQLQEDVTGGKGPLTKIRLLAGKAYQFNRCVKKAEGHLKRLGDENDRERARLWADLAKTARKQEVWDVCRVASRFCLLYDDGRWKNVQPKRAESPKEKRSSELQREDSESERKPGSRVGSRPSTPVVVPLYDKDLIRTLAEVTFINGEALVQLLRSEGVQLNDQPIPPEDKSKRPKGYVAKKPEEDPDWIEYCEWIKDLSHQATESFLRGLALGVELNEPWIVCSAGAYIWNYNTHILAQSRHREIVDALTTVLGGLKRVGHAGETVMLVNICNALAQGLIQPWLPDAPKDAEKQSEMGDPLSPKGKNKAPAAATSKSKSSVINISNDALPDLKKAIEVCDFAMQVTNGDSPLDVIPIFMRLPVLQTWVRAKQMAQQQISKHLGTDDETNNDGQRPLTRSIVAVEMLSLTKNGIMDFKDGPSIGDVAHMIEDAKWPDKFVELQLWARLTYLAYEAKLHNMVVLCSKKALRFAAHGTQPRTRKMDLHKYSVEQEMLSYASVLLGQSLVENMKGKNSLRREAIEAFLNSAKYARSAGNYELVMTAARHFWNASIPLVSQPIERELLKEPLKIILECITATADKEKKEEKPGEKEESEEKPEADEKESMKALHPAPEKGKEKDKKDPKGASKDTKASSEKKLEKEKPHEPEEQPSGMIGKPEDDLTLRAAMYGVLFQSYADQGDWLRALEAIDQAVTDMPRTKHRLLVFKHRVMVKAKLGRSVHMDIQKFKDESEDFVAHMWRRVALSSKESMEQLASYQSAIEALESKGNDYQKVEYLLEFGQWLYSNHFPALDVQDQIEWASDILLNIKTPEPEAMPVETKKAKGKKEKESTDKLARKPGRKDSGVSKTSSVENKASSKQLPGKKVPSDTRSETSDQDSDIHAIDYVPVVKEADIGVMPANSQLTVQDLAEVKQLDALLRSQVLLAEIVGHESEQHRDILLQAHAYLVRLWQVLINASAVTIKEVIKNGGSLAKDEAPKSGKGAPGKDKKDDKNLNAKKEEKPKPKRKCAADALPSDLETWATYDWPDEGIEAFKADNLQNVAITTKNIPKPMLTLHYTDSLIQQLRDVGYSHLTLPILAFQDLLSRTVLESEALFTLVHLRWFEICQELDIKSAANHHMRILGTMNINEEDQARSRDEIANWKEKQLQVAREEQRLKETLASQSSAVVSRPKAPAKSELGQGDHAKGVLPEAELHLGKVLGSTSLRDLWTEIAEILIKIGQYQRAREYLNEAHVAAEAFADAPLQSRIYLSLAKLAFVEAQYGKAIMLCHKAQELHEADEKFWFETISLLAKATLKEEYSIKSVRKAKKILVHAINEFSRYGDENVNRQNSARFYCAKLETMLVKIHTKSILQGPRELDDPQVLNAVLQSCERYEAITERFTMLRRWRDAAAVTVRHGRLMCLLAKQAAAAEVSDKELRRVYFMQTVNILKQASSLAEKVYVDVHTLYPLAEMQLVCTPVQREFATVNLELAELLTEVLISCGHEMRQAQLIEERKASITRLVEEYVRESPVFGDKEKQWMDLGRIAGDEAASLFLSVHCLCNRIPQLKARSLVGLGRLLRVVSEHHGSDQPSQWTVHDVEQLKLQLAAEEAEAARAAAAEKAALELAEEEARAAAAAEAEDHNESALQEDHNDASNTQVDQVDEEEELEMDEVQMRKRAKDTKTIIEKWKQHEKSKYFYMCASECLGQAINFCLKNQFLDLAGKAAMEMVILIGQYDPTAASMMLSLHQSCQASLALKDVLTRSQTDPTTSQLAALLHQQEHLLSDDVATNLTNSSIFKELKLSLKTDWQAWKKMEVSSNHLDILKDTPANYIIIILQHSPDKEFLYGAILEKGKGASPSAQGKPKSLDKTNPSRAHIFGAPTNFKQLLEIHTRLKSHRKQQQTTLLKREYQRMQAAQREKMLESLEEDYKTEGKEFSEEAKFEEAELEEQFGDIVGQMNFYLRPVLEPICQSLGFNPNQMGSNLNLTDSGPKEKISKDLVVPQTECIILLADPDLMQLPLEASMYLEKVEGVSSVSRDFSLQLLHNRALDDKPGEPEGKDAKAGDTKKKAPKEPTNFVTRIPGLREAKQKQNKIIPLDRAPQAWQLAVNTNDFRFIVDPFLECAETEANKPVKELNKVLEKYEQQFTPRWLGVAGDDHAPSVGEWEIYLTESTSFIFFGMERLLAYIPPHKMSALNIPDCNILFSFDLAETAKSFQRQSKLDVLKVPLALNLESPVESAMLSSLTGIKCIVSNQWHCTLADNTRRLHTSMNYILQKGKTSGQTVYMLQNPVKVYEEEQALLRQQEAAAKDTDQQAKEKRKGSGSTKGEAKAEVAAGSKTQVKASEPELDKDQDEEKDANIPTVTREAFNMVCYGMPNLIITQ</sequence>
<dbReference type="GO" id="GO:0035082">
    <property type="term" value="P:axoneme assembly"/>
    <property type="evidence" value="ECO:0007669"/>
    <property type="project" value="InterPro"/>
</dbReference>
<feature type="region of interest" description="Disordered" evidence="1">
    <location>
        <begin position="612"/>
        <end position="690"/>
    </location>
</feature>
<feature type="compositionally biased region" description="Basic and acidic residues" evidence="1">
    <location>
        <begin position="120"/>
        <end position="146"/>
    </location>
</feature>
<evidence type="ECO:0000256" key="1">
    <source>
        <dbReference type="SAM" id="MobiDB-lite"/>
    </source>
</evidence>
<feature type="compositionally biased region" description="Low complexity" evidence="1">
    <location>
        <begin position="341"/>
        <end position="350"/>
    </location>
</feature>
<proteinExistence type="predicted"/>
<reference evidence="2 3" key="1">
    <citation type="submission" date="2019-01" db="EMBL/GenBank/DDBJ databases">
        <title>A draft genome assembly of the solar-powered sea slug Elysia chlorotica.</title>
        <authorList>
            <person name="Cai H."/>
            <person name="Li Q."/>
            <person name="Fang X."/>
            <person name="Li J."/>
            <person name="Curtis N.E."/>
            <person name="Altenburger A."/>
            <person name="Shibata T."/>
            <person name="Feng M."/>
            <person name="Maeda T."/>
            <person name="Schwartz J.A."/>
            <person name="Shigenobu S."/>
            <person name="Lundholm N."/>
            <person name="Nishiyama T."/>
            <person name="Yang H."/>
            <person name="Hasebe M."/>
            <person name="Li S."/>
            <person name="Pierce S.K."/>
            <person name="Wang J."/>
        </authorList>
    </citation>
    <scope>NUCLEOTIDE SEQUENCE [LARGE SCALE GENOMIC DNA]</scope>
    <source>
        <strain evidence="2">EC2010</strain>
        <tissue evidence="2">Whole organism of an adult</tissue>
    </source>
</reference>
<organism evidence="2 3">
    <name type="scientific">Elysia chlorotica</name>
    <name type="common">Eastern emerald elysia</name>
    <name type="synonym">Sea slug</name>
    <dbReference type="NCBI Taxonomy" id="188477"/>
    <lineage>
        <taxon>Eukaryota</taxon>
        <taxon>Metazoa</taxon>
        <taxon>Spiralia</taxon>
        <taxon>Lophotrochozoa</taxon>
        <taxon>Mollusca</taxon>
        <taxon>Gastropoda</taxon>
        <taxon>Heterobranchia</taxon>
        <taxon>Euthyneura</taxon>
        <taxon>Panpulmonata</taxon>
        <taxon>Sacoglossa</taxon>
        <taxon>Placobranchoidea</taxon>
        <taxon>Plakobranchidae</taxon>
        <taxon>Elysia</taxon>
    </lineage>
</organism>
<feature type="compositionally biased region" description="Basic and acidic residues" evidence="1">
    <location>
        <begin position="2061"/>
        <end position="2086"/>
    </location>
</feature>
<gene>
    <name evidence="2" type="ORF">EGW08_006385</name>
</gene>
<dbReference type="Gene3D" id="1.25.40.10">
    <property type="entry name" value="Tetratricopeptide repeat domain"/>
    <property type="match status" value="1"/>
</dbReference>
<feature type="compositionally biased region" description="Basic and acidic residues" evidence="1">
    <location>
        <begin position="850"/>
        <end position="876"/>
    </location>
</feature>
<dbReference type="STRING" id="188477.A0A3S1BDH8"/>
<name>A0A3S1BDH8_ELYCH</name>
<feature type="region of interest" description="Disordered" evidence="1">
    <location>
        <begin position="1003"/>
        <end position="1042"/>
    </location>
</feature>
<dbReference type="GO" id="GO:0060294">
    <property type="term" value="P:cilium movement involved in cell motility"/>
    <property type="evidence" value="ECO:0007669"/>
    <property type="project" value="InterPro"/>
</dbReference>
<feature type="compositionally biased region" description="Basic and acidic residues" evidence="1">
    <location>
        <begin position="320"/>
        <end position="329"/>
    </location>
</feature>
<comment type="caution">
    <text evidence="2">The sequence shown here is derived from an EMBL/GenBank/DDBJ whole genome shotgun (WGS) entry which is preliminary data.</text>
</comment>